<dbReference type="PANTHER" id="PTHR46989:SF3">
    <property type="entry name" value="USPA DOMAIN-CONTAINING PROTEIN"/>
    <property type="match status" value="1"/>
</dbReference>
<evidence type="ECO:0000313" key="2">
    <source>
        <dbReference type="EnsemblMetazoa" id="G30898.3:cds"/>
    </source>
</evidence>
<evidence type="ECO:0000313" key="3">
    <source>
        <dbReference type="Proteomes" id="UP000005408"/>
    </source>
</evidence>
<dbReference type="RefSeq" id="XP_011428193.2">
    <property type="nucleotide sequence ID" value="XM_011429891.4"/>
</dbReference>
<feature type="domain" description="UspA" evidence="1">
    <location>
        <begin position="2"/>
        <end position="150"/>
    </location>
</feature>
<dbReference type="EnsemblMetazoa" id="G30898.7">
    <property type="protein sequence ID" value="G30898.7:cds"/>
    <property type="gene ID" value="G30898"/>
</dbReference>
<dbReference type="InterPro" id="IPR006016">
    <property type="entry name" value="UspA"/>
</dbReference>
<dbReference type="OrthoDB" id="843225at2759"/>
<evidence type="ECO:0000259" key="1">
    <source>
        <dbReference type="Pfam" id="PF00582"/>
    </source>
</evidence>
<dbReference type="InterPro" id="IPR006015">
    <property type="entry name" value="Universal_stress_UspA"/>
</dbReference>
<dbReference type="OMA" id="EDPITFP"/>
<organism evidence="2 3">
    <name type="scientific">Magallana gigas</name>
    <name type="common">Pacific oyster</name>
    <name type="synonym">Crassostrea gigas</name>
    <dbReference type="NCBI Taxonomy" id="29159"/>
    <lineage>
        <taxon>Eukaryota</taxon>
        <taxon>Metazoa</taxon>
        <taxon>Spiralia</taxon>
        <taxon>Lophotrochozoa</taxon>
        <taxon>Mollusca</taxon>
        <taxon>Bivalvia</taxon>
        <taxon>Autobranchia</taxon>
        <taxon>Pteriomorphia</taxon>
        <taxon>Ostreida</taxon>
        <taxon>Ostreoidea</taxon>
        <taxon>Ostreidae</taxon>
        <taxon>Magallana</taxon>
    </lineage>
</organism>
<protein>
    <recommendedName>
        <fullName evidence="1">UspA domain-containing protein</fullName>
    </recommendedName>
</protein>
<accession>A0A8W8M4A3</accession>
<dbReference type="AlphaFoldDB" id="A0A8W8M4A3"/>
<dbReference type="SUPFAM" id="SSF52402">
    <property type="entry name" value="Adenine nucleotide alpha hydrolases-like"/>
    <property type="match status" value="1"/>
</dbReference>
<dbReference type="EnsemblMetazoa" id="G30898.3">
    <property type="protein sequence ID" value="G30898.3:cds"/>
    <property type="gene ID" value="G30898"/>
</dbReference>
<dbReference type="Gene3D" id="3.40.50.620">
    <property type="entry name" value="HUPs"/>
    <property type="match status" value="1"/>
</dbReference>
<sequence>MSTVLIAVDESKYAENAFRWYAAHIHKPTNKVILLHAMENIFIPEMRKSSFPSTMSPGRIQELQKESDEKAKALKEKYAVMAAGLGIDAEVRVEKSDSKPEHTIVDIANKEKVTCVVTGSRGMGIIRRTILGSTSDFILHHTLCPVAVVKMDE</sequence>
<dbReference type="GeneID" id="105328858"/>
<dbReference type="InterPro" id="IPR014729">
    <property type="entry name" value="Rossmann-like_a/b/a_fold"/>
</dbReference>
<proteinExistence type="predicted"/>
<dbReference type="Pfam" id="PF00582">
    <property type="entry name" value="Usp"/>
    <property type="match status" value="1"/>
</dbReference>
<dbReference type="CDD" id="cd23659">
    <property type="entry name" value="USP_At3g01520-like"/>
    <property type="match status" value="1"/>
</dbReference>
<dbReference type="PRINTS" id="PR01438">
    <property type="entry name" value="UNVRSLSTRESS"/>
</dbReference>
<keyword evidence="3" id="KW-1185">Reference proteome</keyword>
<dbReference type="PANTHER" id="PTHR46989">
    <property type="entry name" value="USP DOMAIN-CONTAINING PROTEIN"/>
    <property type="match status" value="1"/>
</dbReference>
<dbReference type="Proteomes" id="UP000005408">
    <property type="component" value="Unassembled WGS sequence"/>
</dbReference>
<reference evidence="2" key="1">
    <citation type="submission" date="2022-08" db="UniProtKB">
        <authorList>
            <consortium name="EnsemblMetazoa"/>
        </authorList>
    </citation>
    <scope>IDENTIFICATION</scope>
    <source>
        <strain evidence="2">05x7-T-G4-1.051#20</strain>
    </source>
</reference>
<name>A0A8W8M4A3_MAGGI</name>
<dbReference type="KEGG" id="crg:105328858"/>